<proteinExistence type="predicted"/>
<evidence type="ECO:0000256" key="1">
    <source>
        <dbReference type="SAM" id="Phobius"/>
    </source>
</evidence>
<keyword evidence="1" id="KW-0472">Membrane</keyword>
<name>A0AAD1ZZ62_9LAMI</name>
<protein>
    <submittedName>
        <fullName evidence="2">Uncharacterized protein</fullName>
    </submittedName>
</protein>
<dbReference type="EMBL" id="OU503051">
    <property type="protein sequence ID" value="CAI9778268.1"/>
    <property type="molecule type" value="Genomic_DNA"/>
</dbReference>
<dbReference type="AlphaFoldDB" id="A0AAD1ZZ62"/>
<evidence type="ECO:0000313" key="3">
    <source>
        <dbReference type="Proteomes" id="UP000834106"/>
    </source>
</evidence>
<feature type="transmembrane region" description="Helical" evidence="1">
    <location>
        <begin position="12"/>
        <end position="31"/>
    </location>
</feature>
<gene>
    <name evidence="2" type="ORF">FPE_LOCUS25698</name>
</gene>
<reference evidence="2" key="1">
    <citation type="submission" date="2023-05" db="EMBL/GenBank/DDBJ databases">
        <authorList>
            <person name="Huff M."/>
        </authorList>
    </citation>
    <scope>NUCLEOTIDE SEQUENCE</scope>
</reference>
<sequence>MISSRELSGDAASFFVHFSVFLPVFFLNFVYSKCPKSFQCGHLGNLEFPLADFSQPECGLVTVQCNTIPKPLIHLDTERLSPSFEILSNISTNQALVRNPVLEVRNDETLVDEVQKDEALVDEVLKDKALCPEVPKDEDEALCPEVPKDEAL</sequence>
<dbReference type="Proteomes" id="UP000834106">
    <property type="component" value="Chromosome 16"/>
</dbReference>
<accession>A0AAD1ZZ62</accession>
<evidence type="ECO:0000313" key="2">
    <source>
        <dbReference type="EMBL" id="CAI9778268.1"/>
    </source>
</evidence>
<keyword evidence="3" id="KW-1185">Reference proteome</keyword>
<keyword evidence="1" id="KW-0812">Transmembrane</keyword>
<organism evidence="2 3">
    <name type="scientific">Fraxinus pennsylvanica</name>
    <dbReference type="NCBI Taxonomy" id="56036"/>
    <lineage>
        <taxon>Eukaryota</taxon>
        <taxon>Viridiplantae</taxon>
        <taxon>Streptophyta</taxon>
        <taxon>Embryophyta</taxon>
        <taxon>Tracheophyta</taxon>
        <taxon>Spermatophyta</taxon>
        <taxon>Magnoliopsida</taxon>
        <taxon>eudicotyledons</taxon>
        <taxon>Gunneridae</taxon>
        <taxon>Pentapetalae</taxon>
        <taxon>asterids</taxon>
        <taxon>lamiids</taxon>
        <taxon>Lamiales</taxon>
        <taxon>Oleaceae</taxon>
        <taxon>Oleeae</taxon>
        <taxon>Fraxinus</taxon>
    </lineage>
</organism>
<keyword evidence="1" id="KW-1133">Transmembrane helix</keyword>